<proteinExistence type="predicted"/>
<protein>
    <recommendedName>
        <fullName evidence="3">Tetratricopeptide repeat protein</fullName>
    </recommendedName>
</protein>
<dbReference type="PROSITE" id="PS51257">
    <property type="entry name" value="PROKAR_LIPOPROTEIN"/>
    <property type="match status" value="1"/>
</dbReference>
<dbReference type="RefSeq" id="WP_151967380.1">
    <property type="nucleotide sequence ID" value="NZ_AP019860.1"/>
</dbReference>
<accession>A0A5S9F206</accession>
<keyword evidence="2" id="KW-1185">Reference proteome</keyword>
<dbReference type="Proteomes" id="UP000326354">
    <property type="component" value="Chromosome"/>
</dbReference>
<evidence type="ECO:0000313" key="1">
    <source>
        <dbReference type="EMBL" id="BBM83167.1"/>
    </source>
</evidence>
<name>A0A5S9F206_UABAM</name>
<evidence type="ECO:0008006" key="3">
    <source>
        <dbReference type="Google" id="ProtNLM"/>
    </source>
</evidence>
<dbReference type="EMBL" id="AP019860">
    <property type="protein sequence ID" value="BBM83167.1"/>
    <property type="molecule type" value="Genomic_DNA"/>
</dbReference>
<dbReference type="AlphaFoldDB" id="A0A5S9F206"/>
<sequence>MYKLISITILGCLLCSCTLSVVRVRTAVDVPAEINLIPYKKIKVTSESGKYAPHIKEQLSIRMGEAFEIVDSGHDAEIRINCKERFDGEDIEEKSVTRTTRINEMRTDETQPFKNEFMDADYEKTKRYIRTTVVELDVKFEVFVDEELFATKKYTPYNEMKKERVGSPPPLMEEEKVLHGMLFYIVREFAKSTVPQKSYGEVRLQKVRHGDFYTGVEFAQQGNWQEAMNIFHEIYLEENPDSEVHARNIYNYAVSLQYTANTVPDPVDRLKDASKMYEKAYETYKEYLYKSQLQDCEDEISRIKRLRRNEVKKK</sequence>
<evidence type="ECO:0000313" key="2">
    <source>
        <dbReference type="Proteomes" id="UP000326354"/>
    </source>
</evidence>
<dbReference type="KEGG" id="uam:UABAM_01518"/>
<reference evidence="1 2" key="1">
    <citation type="submission" date="2019-08" db="EMBL/GenBank/DDBJ databases">
        <title>Complete genome sequence of Candidatus Uab amorphum.</title>
        <authorList>
            <person name="Shiratori T."/>
            <person name="Suzuki S."/>
            <person name="Kakizawa Y."/>
            <person name="Ishida K."/>
        </authorList>
    </citation>
    <scope>NUCLEOTIDE SEQUENCE [LARGE SCALE GENOMIC DNA]</scope>
    <source>
        <strain evidence="1 2">SRT547</strain>
    </source>
</reference>
<organism evidence="1 2">
    <name type="scientific">Uabimicrobium amorphum</name>
    <dbReference type="NCBI Taxonomy" id="2596890"/>
    <lineage>
        <taxon>Bacteria</taxon>
        <taxon>Pseudomonadati</taxon>
        <taxon>Planctomycetota</taxon>
        <taxon>Candidatus Uabimicrobiia</taxon>
        <taxon>Candidatus Uabimicrobiales</taxon>
        <taxon>Candidatus Uabimicrobiaceae</taxon>
        <taxon>Candidatus Uabimicrobium</taxon>
    </lineage>
</organism>
<gene>
    <name evidence="1" type="ORF">UABAM_01518</name>
</gene>